<dbReference type="Pfam" id="PF07727">
    <property type="entry name" value="RVT_2"/>
    <property type="match status" value="1"/>
</dbReference>
<dbReference type="EMBL" id="AVOT02034770">
    <property type="protein sequence ID" value="MBW0528974.1"/>
    <property type="molecule type" value="Genomic_DNA"/>
</dbReference>
<evidence type="ECO:0000259" key="2">
    <source>
        <dbReference type="Pfam" id="PF07727"/>
    </source>
</evidence>
<keyword evidence="4" id="KW-1185">Reference proteome</keyword>
<comment type="caution">
    <text evidence="3">The sequence shown here is derived from an EMBL/GenBank/DDBJ whole genome shotgun (WGS) entry which is preliminary data.</text>
</comment>
<feature type="domain" description="Reverse transcriptase Ty1/copia-type" evidence="2">
    <location>
        <begin position="30"/>
        <end position="141"/>
    </location>
</feature>
<name>A0A9Q3EXC3_9BASI</name>
<evidence type="ECO:0000313" key="3">
    <source>
        <dbReference type="EMBL" id="MBW0528974.1"/>
    </source>
</evidence>
<keyword evidence="1" id="KW-1133">Transmembrane helix</keyword>
<feature type="transmembrane region" description="Helical" evidence="1">
    <location>
        <begin position="42"/>
        <end position="59"/>
    </location>
</feature>
<sequence length="240" mass="26906">MFPAQSSTQLPMPAFLTTSGFVFFFLQLKGKALYGMRQAGRCWWIFLSDILTWMVFAAMEVDQSLYILCSGGDTIATWIHVDDGVVASNLPISVSDFKLRLCAEVDIKWHDTICQIVGWECEFSEGEVAIMQRPLTKSILDAYPQRIVKSNCPLPVLPATDVAVEVNYPARHSMAPTKVHWCILDHVVGYLPKTQHHQLMTRPGKVSLNLWSDAGWGDDLKKSQTGFMLKLGNAPILWSS</sequence>
<feature type="transmembrane region" description="Helical" evidence="1">
    <location>
        <begin position="12"/>
        <end position="30"/>
    </location>
</feature>
<dbReference type="InterPro" id="IPR013103">
    <property type="entry name" value="RVT_2"/>
</dbReference>
<dbReference type="AlphaFoldDB" id="A0A9Q3EXC3"/>
<reference evidence="3" key="1">
    <citation type="submission" date="2021-03" db="EMBL/GenBank/DDBJ databases">
        <title>Draft genome sequence of rust myrtle Austropuccinia psidii MF-1, a brazilian biotype.</title>
        <authorList>
            <person name="Quecine M.C."/>
            <person name="Pachon D.M.R."/>
            <person name="Bonatelli M.L."/>
            <person name="Correr F.H."/>
            <person name="Franceschini L.M."/>
            <person name="Leite T.F."/>
            <person name="Margarido G.R.A."/>
            <person name="Almeida C.A."/>
            <person name="Ferrarezi J.A."/>
            <person name="Labate C.A."/>
        </authorList>
    </citation>
    <scope>NUCLEOTIDE SEQUENCE</scope>
    <source>
        <strain evidence="3">MF-1</strain>
    </source>
</reference>
<keyword evidence="1" id="KW-0812">Transmembrane</keyword>
<organism evidence="3 4">
    <name type="scientific">Austropuccinia psidii MF-1</name>
    <dbReference type="NCBI Taxonomy" id="1389203"/>
    <lineage>
        <taxon>Eukaryota</taxon>
        <taxon>Fungi</taxon>
        <taxon>Dikarya</taxon>
        <taxon>Basidiomycota</taxon>
        <taxon>Pucciniomycotina</taxon>
        <taxon>Pucciniomycetes</taxon>
        <taxon>Pucciniales</taxon>
        <taxon>Sphaerophragmiaceae</taxon>
        <taxon>Austropuccinia</taxon>
    </lineage>
</organism>
<dbReference type="Proteomes" id="UP000765509">
    <property type="component" value="Unassembled WGS sequence"/>
</dbReference>
<accession>A0A9Q3EXC3</accession>
<proteinExistence type="predicted"/>
<evidence type="ECO:0000313" key="4">
    <source>
        <dbReference type="Proteomes" id="UP000765509"/>
    </source>
</evidence>
<keyword evidence="1" id="KW-0472">Membrane</keyword>
<evidence type="ECO:0000256" key="1">
    <source>
        <dbReference type="SAM" id="Phobius"/>
    </source>
</evidence>
<protein>
    <recommendedName>
        <fullName evidence="2">Reverse transcriptase Ty1/copia-type domain-containing protein</fullName>
    </recommendedName>
</protein>
<dbReference type="OrthoDB" id="3344688at2759"/>
<gene>
    <name evidence="3" type="ORF">O181_068689</name>
</gene>